<evidence type="ECO:0000313" key="3">
    <source>
        <dbReference type="Proteomes" id="UP000657385"/>
    </source>
</evidence>
<protein>
    <submittedName>
        <fullName evidence="2">Acyl carrier protein</fullName>
    </submittedName>
</protein>
<name>A0A931FBB7_9ACTN</name>
<dbReference type="SUPFAM" id="SSF47336">
    <property type="entry name" value="ACP-like"/>
    <property type="match status" value="1"/>
</dbReference>
<dbReference type="EMBL" id="JADPRT010000002">
    <property type="protein sequence ID" value="MBF9067278.1"/>
    <property type="molecule type" value="Genomic_DNA"/>
</dbReference>
<comment type="caution">
    <text evidence="2">The sequence shown here is derived from an EMBL/GenBank/DDBJ whole genome shotgun (WGS) entry which is preliminary data.</text>
</comment>
<dbReference type="PROSITE" id="PS50075">
    <property type="entry name" value="CARRIER"/>
    <property type="match status" value="1"/>
</dbReference>
<gene>
    <name evidence="2" type="ORF">I2501_04385</name>
</gene>
<dbReference type="Gene3D" id="1.10.1200.10">
    <property type="entry name" value="ACP-like"/>
    <property type="match status" value="1"/>
</dbReference>
<proteinExistence type="predicted"/>
<reference evidence="2" key="1">
    <citation type="submission" date="2020-11" db="EMBL/GenBank/DDBJ databases">
        <title>Isolation and identification of active actinomycetes.</title>
        <authorList>
            <person name="Yu B."/>
        </authorList>
    </citation>
    <scope>NUCLEOTIDE SEQUENCE</scope>
    <source>
        <strain evidence="2">NEAU-YB345</strain>
    </source>
</reference>
<sequence>MDRQEIVAVIEKALGEVLERPVTGLTEETALFDELQLQSFHVLGLLMTVEEVTGIAVDPEQLDVDDLRTMRSFTDYVEAALRQAEGTS</sequence>
<evidence type="ECO:0000313" key="2">
    <source>
        <dbReference type="EMBL" id="MBF9067278.1"/>
    </source>
</evidence>
<dbReference type="InterPro" id="IPR009081">
    <property type="entry name" value="PP-bd_ACP"/>
</dbReference>
<dbReference type="AlphaFoldDB" id="A0A931FBB7"/>
<accession>A0A931FBB7</accession>
<organism evidence="2 3">
    <name type="scientific">Streptacidiphilus fuscans</name>
    <dbReference type="NCBI Taxonomy" id="2789292"/>
    <lineage>
        <taxon>Bacteria</taxon>
        <taxon>Bacillati</taxon>
        <taxon>Actinomycetota</taxon>
        <taxon>Actinomycetes</taxon>
        <taxon>Kitasatosporales</taxon>
        <taxon>Streptomycetaceae</taxon>
        <taxon>Streptacidiphilus</taxon>
    </lineage>
</organism>
<dbReference type="RefSeq" id="WP_196192486.1">
    <property type="nucleotide sequence ID" value="NZ_JADPRT010000002.1"/>
</dbReference>
<evidence type="ECO:0000259" key="1">
    <source>
        <dbReference type="PROSITE" id="PS50075"/>
    </source>
</evidence>
<dbReference type="InterPro" id="IPR036736">
    <property type="entry name" value="ACP-like_sf"/>
</dbReference>
<dbReference type="Pfam" id="PF00550">
    <property type="entry name" value="PP-binding"/>
    <property type="match status" value="1"/>
</dbReference>
<keyword evidence="3" id="KW-1185">Reference proteome</keyword>
<feature type="domain" description="Carrier" evidence="1">
    <location>
        <begin position="1"/>
        <end position="81"/>
    </location>
</feature>
<dbReference type="Proteomes" id="UP000657385">
    <property type="component" value="Unassembled WGS sequence"/>
</dbReference>